<sequence length="362" mass="40724">MSTESDSYVSGSLQDGRSIHTLVEHPSRSMEMPTRRDSPQFETCRSSSPDKAAKADEQKDDDTEGDGPSVSDSSTSKPAKMPPPAANKETEPSANPEGQRMFIMMRNAEEMDHIFPEWITRNFENGTYVSKDMNQPVSLPKRQNPLATFGADPPLTEMGRRMADLIGRALHDRGIAISAVFSSPALSCIQTTQQLIKSQLYDLKIRVEPALYEFVGCKYSKLPTFMTLEEMQANQIPVDMSYTPIMPFDQMKEYLTESPLTFYERCGQVMDKMVKEKCPFGIVLIVSEACSFHGLARGLVGLSTLQTIDAIKRIRMHLPACTMMTAARNRKGNWEPIQNVVPAITTSDYSNQFDHHFFRAYY</sequence>
<proteinExistence type="predicted"/>
<dbReference type="Gene3D" id="3.40.50.1240">
    <property type="entry name" value="Phosphoglycerate mutase-like"/>
    <property type="match status" value="1"/>
</dbReference>
<feature type="compositionally biased region" description="Basic and acidic residues" evidence="1">
    <location>
        <begin position="22"/>
        <end position="39"/>
    </location>
</feature>
<dbReference type="AlphaFoldDB" id="A0A1I7Z3Q5"/>
<evidence type="ECO:0000313" key="3">
    <source>
        <dbReference type="WBParaSite" id="L893_g22308.t1"/>
    </source>
</evidence>
<dbReference type="InterPro" id="IPR013078">
    <property type="entry name" value="His_Pase_superF_clade-1"/>
</dbReference>
<evidence type="ECO:0000256" key="1">
    <source>
        <dbReference type="SAM" id="MobiDB-lite"/>
    </source>
</evidence>
<protein>
    <submittedName>
        <fullName evidence="3">Protein-tyrosine phosphatase</fullName>
    </submittedName>
</protein>
<feature type="compositionally biased region" description="Polar residues" evidence="1">
    <location>
        <begin position="40"/>
        <end position="49"/>
    </location>
</feature>
<feature type="compositionally biased region" description="Polar residues" evidence="1">
    <location>
        <begin position="1"/>
        <end position="15"/>
    </location>
</feature>
<dbReference type="PANTHER" id="PTHR16469:SF27">
    <property type="entry name" value="UBIQUITIN-ASSOCIATED AND SH3 DOMAIN-CONTAINING BA-RELATED"/>
    <property type="match status" value="1"/>
</dbReference>
<accession>A0A1I7Z3Q5</accession>
<dbReference type="WBParaSite" id="L893_g22308.t1">
    <property type="protein sequence ID" value="L893_g22308.t1"/>
    <property type="gene ID" value="L893_g22308"/>
</dbReference>
<dbReference type="SUPFAM" id="SSF53254">
    <property type="entry name" value="Phosphoglycerate mutase-like"/>
    <property type="match status" value="1"/>
</dbReference>
<dbReference type="InterPro" id="IPR029033">
    <property type="entry name" value="His_PPase_superfam"/>
</dbReference>
<dbReference type="Pfam" id="PF00300">
    <property type="entry name" value="His_Phos_1"/>
    <property type="match status" value="1"/>
</dbReference>
<dbReference type="InterPro" id="IPR051710">
    <property type="entry name" value="Phosphatase_SH3-domain"/>
</dbReference>
<keyword evidence="2" id="KW-1185">Reference proteome</keyword>
<reference evidence="3" key="1">
    <citation type="submission" date="2016-11" db="UniProtKB">
        <authorList>
            <consortium name="WormBaseParasite"/>
        </authorList>
    </citation>
    <scope>IDENTIFICATION</scope>
</reference>
<dbReference type="Proteomes" id="UP000095287">
    <property type="component" value="Unplaced"/>
</dbReference>
<dbReference type="CDD" id="cd07067">
    <property type="entry name" value="HP_PGM_like"/>
    <property type="match status" value="1"/>
</dbReference>
<evidence type="ECO:0000313" key="2">
    <source>
        <dbReference type="Proteomes" id="UP000095287"/>
    </source>
</evidence>
<dbReference type="GO" id="GO:0016791">
    <property type="term" value="F:phosphatase activity"/>
    <property type="evidence" value="ECO:0007669"/>
    <property type="project" value="UniProtKB-ARBA"/>
</dbReference>
<organism evidence="2 3">
    <name type="scientific">Steinernema glaseri</name>
    <dbReference type="NCBI Taxonomy" id="37863"/>
    <lineage>
        <taxon>Eukaryota</taxon>
        <taxon>Metazoa</taxon>
        <taxon>Ecdysozoa</taxon>
        <taxon>Nematoda</taxon>
        <taxon>Chromadorea</taxon>
        <taxon>Rhabditida</taxon>
        <taxon>Tylenchina</taxon>
        <taxon>Panagrolaimomorpha</taxon>
        <taxon>Strongyloidoidea</taxon>
        <taxon>Steinernematidae</taxon>
        <taxon>Steinernema</taxon>
    </lineage>
</organism>
<name>A0A1I7Z3Q5_9BILA</name>
<dbReference type="PANTHER" id="PTHR16469">
    <property type="entry name" value="UBIQUITIN-ASSOCIATED AND SH3 DOMAIN-CONTAINING BA-RELATED"/>
    <property type="match status" value="1"/>
</dbReference>
<feature type="region of interest" description="Disordered" evidence="1">
    <location>
        <begin position="1"/>
        <end position="97"/>
    </location>
</feature>